<evidence type="ECO:0000256" key="8">
    <source>
        <dbReference type="ARBA" id="ARBA00022968"/>
    </source>
</evidence>
<keyword evidence="9" id="KW-1133">Transmembrane helix</keyword>
<dbReference type="PANTHER" id="PTHR11214">
    <property type="entry name" value="BETA-1,3-N-ACETYLGLUCOSAMINYLTRANSFERASE"/>
    <property type="match status" value="1"/>
</dbReference>
<evidence type="ECO:0000256" key="9">
    <source>
        <dbReference type="ARBA" id="ARBA00022989"/>
    </source>
</evidence>
<name>S8EJZ9_9LAMI</name>
<protein>
    <recommendedName>
        <fullName evidence="13">Hexosyltransferase</fullName>
        <ecNumber evidence="13">2.4.1.-</ecNumber>
    </recommendedName>
</protein>
<evidence type="ECO:0000256" key="10">
    <source>
        <dbReference type="ARBA" id="ARBA00023034"/>
    </source>
</evidence>
<evidence type="ECO:0000256" key="7">
    <source>
        <dbReference type="ARBA" id="ARBA00022692"/>
    </source>
</evidence>
<keyword evidence="15" id="KW-1185">Reference proteome</keyword>
<feature type="non-terminal residue" evidence="14">
    <location>
        <position position="240"/>
    </location>
</feature>
<keyword evidence="6" id="KW-0808">Transferase</keyword>
<keyword evidence="8" id="KW-0735">Signal-anchor</keyword>
<dbReference type="PANTHER" id="PTHR11214:SF351">
    <property type="entry name" value="BETA-1,3-GALACTOSYLTRANSFERASE PVG3"/>
    <property type="match status" value="1"/>
</dbReference>
<comment type="cofactor">
    <cofactor evidence="1 13">
        <name>Mn(2+)</name>
        <dbReference type="ChEBI" id="CHEBI:29035"/>
    </cofactor>
</comment>
<dbReference type="Pfam" id="PF01762">
    <property type="entry name" value="Galactosyl_T"/>
    <property type="match status" value="1"/>
</dbReference>
<sequence>SSSDATMRIFIGILTTADRYEFRNLLRTVYGTQSPIGAHVDVRYIICNFTGNRHKLVMVGLERRKYNDIIILDCVENMDQGKTYDYFSSLPPRLLTSNSMIYPPYHFVAKADDDSYIRLQSLAGALRRNVSKNDMYFGRMNVSPELSYMVGPLYLVSWDIVEWISVSDVPKKNLFGSEDIVFGEWLRDGNRGNNKYDIGERLHDFPSPDTPCPLNFSQATMIVHQLKTRERWIETLDHFH</sequence>
<evidence type="ECO:0000256" key="11">
    <source>
        <dbReference type="ARBA" id="ARBA00023136"/>
    </source>
</evidence>
<dbReference type="InterPro" id="IPR002659">
    <property type="entry name" value="Glyco_trans_31"/>
</dbReference>
<reference evidence="14 15" key="1">
    <citation type="journal article" date="2013" name="BMC Genomics">
        <title>The miniature genome of a carnivorous plant Genlisea aurea contains a low number of genes and short non-coding sequences.</title>
        <authorList>
            <person name="Leushkin E.V."/>
            <person name="Sutormin R.A."/>
            <person name="Nabieva E.R."/>
            <person name="Penin A.A."/>
            <person name="Kondrashov A.S."/>
            <person name="Logacheva M.D."/>
        </authorList>
    </citation>
    <scope>NUCLEOTIDE SEQUENCE [LARGE SCALE GENOMIC DNA]</scope>
</reference>
<keyword evidence="5 13" id="KW-0328">Glycosyltransferase</keyword>
<dbReference type="Proteomes" id="UP000015453">
    <property type="component" value="Unassembled WGS sequence"/>
</dbReference>
<evidence type="ECO:0000256" key="6">
    <source>
        <dbReference type="ARBA" id="ARBA00022679"/>
    </source>
</evidence>
<evidence type="ECO:0000256" key="2">
    <source>
        <dbReference type="ARBA" id="ARBA00004323"/>
    </source>
</evidence>
<evidence type="ECO:0000256" key="4">
    <source>
        <dbReference type="ARBA" id="ARBA00008661"/>
    </source>
</evidence>
<keyword evidence="12 13" id="KW-0464">Manganese</keyword>
<evidence type="ECO:0000256" key="3">
    <source>
        <dbReference type="ARBA" id="ARBA00004922"/>
    </source>
</evidence>
<proteinExistence type="inferred from homology"/>
<keyword evidence="10 13" id="KW-0333">Golgi apparatus</keyword>
<dbReference type="UniPathway" id="UPA00378"/>
<dbReference type="GO" id="GO:0000139">
    <property type="term" value="C:Golgi membrane"/>
    <property type="evidence" value="ECO:0007669"/>
    <property type="project" value="UniProtKB-SubCell"/>
</dbReference>
<dbReference type="Gene3D" id="3.90.550.50">
    <property type="match status" value="1"/>
</dbReference>
<comment type="similarity">
    <text evidence="4 13">Belongs to the glycosyltransferase 31 family.</text>
</comment>
<evidence type="ECO:0000313" key="15">
    <source>
        <dbReference type="Proteomes" id="UP000015453"/>
    </source>
</evidence>
<accession>S8EJZ9</accession>
<comment type="subcellular location">
    <subcellularLocation>
        <location evidence="2 13">Golgi apparatus membrane</location>
        <topology evidence="2 13">Single-pass type II membrane protein</topology>
    </subcellularLocation>
</comment>
<evidence type="ECO:0000256" key="12">
    <source>
        <dbReference type="ARBA" id="ARBA00023211"/>
    </source>
</evidence>
<evidence type="ECO:0000256" key="13">
    <source>
        <dbReference type="RuleBase" id="RU363063"/>
    </source>
</evidence>
<evidence type="ECO:0000313" key="14">
    <source>
        <dbReference type="EMBL" id="EPS72892.1"/>
    </source>
</evidence>
<dbReference type="OrthoDB" id="2139606at2759"/>
<organism evidence="14 15">
    <name type="scientific">Genlisea aurea</name>
    <dbReference type="NCBI Taxonomy" id="192259"/>
    <lineage>
        <taxon>Eukaryota</taxon>
        <taxon>Viridiplantae</taxon>
        <taxon>Streptophyta</taxon>
        <taxon>Embryophyta</taxon>
        <taxon>Tracheophyta</taxon>
        <taxon>Spermatophyta</taxon>
        <taxon>Magnoliopsida</taxon>
        <taxon>eudicotyledons</taxon>
        <taxon>Gunneridae</taxon>
        <taxon>Pentapetalae</taxon>
        <taxon>asterids</taxon>
        <taxon>lamiids</taxon>
        <taxon>Lamiales</taxon>
        <taxon>Lentibulariaceae</taxon>
        <taxon>Genlisea</taxon>
    </lineage>
</organism>
<keyword evidence="11" id="KW-0472">Membrane</keyword>
<evidence type="ECO:0000256" key="5">
    <source>
        <dbReference type="ARBA" id="ARBA00022676"/>
    </source>
</evidence>
<feature type="non-terminal residue" evidence="14">
    <location>
        <position position="1"/>
    </location>
</feature>
<comment type="caution">
    <text evidence="14">The sequence shown here is derived from an EMBL/GenBank/DDBJ whole genome shotgun (WGS) entry which is preliminary data.</text>
</comment>
<dbReference type="GO" id="GO:0016758">
    <property type="term" value="F:hexosyltransferase activity"/>
    <property type="evidence" value="ECO:0007669"/>
    <property type="project" value="InterPro"/>
</dbReference>
<dbReference type="EMBL" id="AUSU01000650">
    <property type="protein sequence ID" value="EPS72892.1"/>
    <property type="molecule type" value="Genomic_DNA"/>
</dbReference>
<keyword evidence="7" id="KW-0812">Transmembrane</keyword>
<comment type="pathway">
    <text evidence="3">Protein modification; protein glycosylation.</text>
</comment>
<dbReference type="AlphaFoldDB" id="S8EJZ9"/>
<dbReference type="EC" id="2.4.1.-" evidence="13"/>
<evidence type="ECO:0000256" key="1">
    <source>
        <dbReference type="ARBA" id="ARBA00001936"/>
    </source>
</evidence>
<gene>
    <name evidence="14" type="ORF">M569_01868</name>
</gene>